<sequence length="705" mass="79584">MMKLIWYILFLLFATNILNAQEKKPIELNTVTVKGSNKPLKESAKGAILDITKIPDYKLLTLAEILTHIPGVEVNDGNITYMGRQLTLMRDGVNVAGFANQIANSLGSGNTQNAYTKIELNLYNLKTEGPTLSFIAPKHDEGYFGNVMANAGTNSSMLMSSVSLSKEKNLLNLNTSGLFQYGPNSNSYIETKFAQTQTHDIRNTYNDGIKMNSSTASLSNSYFINSHSTLNASASASFFNTAYQMATHLQQSQAGVLTNNVNTLLSNNNNFWLNPSYSSKLSYVYKPKAKEHSSQRFDIALEYDDKQTESMTQAASQSLLNNFVPNSNYTSANGTTDKNIFGLVGYEYNHHKLGGFEVVARYFNRKNLQNYDYNYQTDPSGNTDIILQENNISYNYAALLASWDKSFENFSIRAIVKQDYSNDNISSIKGRENFSFLTFSPYVSIQKNLKVGSIRFEAKYSQRRPELSSMSNVVDYGAQFNTSNYQTVGNPYLKPSRTLLLSNIYTTNIKSVGMVLTTEYENTASAISAYQTTDGNIRIRTFRNLAKRNNYTANLSINFYLFPRFTVQLYSNNNFYHYKITQQEKSDAFYWMDGIRLSYTPLPNIRLGTSFGVNGGSRLQYKSRAQFNSGFSVSSNIRKINFSLNINNFHQPYFNNYNWVEANGYETYTQSSTRRIMGSLNIAYTFGQVTKRATVPGKQIAKDDM</sequence>
<gene>
    <name evidence="2" type="ORF">E5L68_006745</name>
</gene>
<accession>A0ABW9JFE2</accession>
<evidence type="ECO:0000259" key="1">
    <source>
        <dbReference type="Pfam" id="PF14905"/>
    </source>
</evidence>
<proteinExistence type="predicted"/>
<evidence type="ECO:0000313" key="3">
    <source>
        <dbReference type="Proteomes" id="UP001517367"/>
    </source>
</evidence>
<protein>
    <submittedName>
        <fullName evidence="2">Outer membrane beta-barrel protein</fullName>
    </submittedName>
</protein>
<dbReference type="EMBL" id="SRMP02000009">
    <property type="protein sequence ID" value="MFN0291082.1"/>
    <property type="molecule type" value="Genomic_DNA"/>
</dbReference>
<reference evidence="2 3" key="1">
    <citation type="submission" date="2024-12" db="EMBL/GenBank/DDBJ databases">
        <authorList>
            <person name="Hu S."/>
        </authorList>
    </citation>
    <scope>NUCLEOTIDE SEQUENCE [LARGE SCALE GENOMIC DNA]</scope>
    <source>
        <strain evidence="2 3">P-25</strain>
    </source>
</reference>
<comment type="caution">
    <text evidence="2">The sequence shown here is derived from an EMBL/GenBank/DDBJ whole genome shotgun (WGS) entry which is preliminary data.</text>
</comment>
<dbReference type="RefSeq" id="WP_138730294.1">
    <property type="nucleotide sequence ID" value="NZ_SRMP02000009.1"/>
</dbReference>
<keyword evidence="3" id="KW-1185">Reference proteome</keyword>
<dbReference type="SUPFAM" id="SSF56935">
    <property type="entry name" value="Porins"/>
    <property type="match status" value="1"/>
</dbReference>
<feature type="domain" description="Outer membrane protein beta-barrel" evidence="1">
    <location>
        <begin position="295"/>
        <end position="677"/>
    </location>
</feature>
<evidence type="ECO:0000313" key="2">
    <source>
        <dbReference type="EMBL" id="MFN0291082.1"/>
    </source>
</evidence>
<dbReference type="Proteomes" id="UP001517367">
    <property type="component" value="Unassembled WGS sequence"/>
</dbReference>
<dbReference type="InterPro" id="IPR041700">
    <property type="entry name" value="OMP_b-brl_3"/>
</dbReference>
<organism evidence="2 3">
    <name type="scientific">Pedobacter helvus</name>
    <dbReference type="NCBI Taxonomy" id="2563444"/>
    <lineage>
        <taxon>Bacteria</taxon>
        <taxon>Pseudomonadati</taxon>
        <taxon>Bacteroidota</taxon>
        <taxon>Sphingobacteriia</taxon>
        <taxon>Sphingobacteriales</taxon>
        <taxon>Sphingobacteriaceae</taxon>
        <taxon>Pedobacter</taxon>
    </lineage>
</organism>
<name>A0ABW9JFE2_9SPHI</name>
<dbReference type="Pfam" id="PF14905">
    <property type="entry name" value="OMP_b-brl_3"/>
    <property type="match status" value="1"/>
</dbReference>